<proteinExistence type="predicted"/>
<dbReference type="Proteomes" id="UP001283361">
    <property type="component" value="Unassembled WGS sequence"/>
</dbReference>
<dbReference type="EMBL" id="JAWDGP010000779">
    <property type="protein sequence ID" value="KAK3797313.1"/>
    <property type="molecule type" value="Genomic_DNA"/>
</dbReference>
<accession>A0AAE1B0G6</accession>
<keyword evidence="2" id="KW-1185">Reference proteome</keyword>
<comment type="caution">
    <text evidence="1">The sequence shown here is derived from an EMBL/GenBank/DDBJ whole genome shotgun (WGS) entry which is preliminary data.</text>
</comment>
<reference evidence="1" key="1">
    <citation type="journal article" date="2023" name="G3 (Bethesda)">
        <title>A reference genome for the long-term kleptoplast-retaining sea slug Elysia crispata morphotype clarki.</title>
        <authorList>
            <person name="Eastman K.E."/>
            <person name="Pendleton A.L."/>
            <person name="Shaikh M.A."/>
            <person name="Suttiyut T."/>
            <person name="Ogas R."/>
            <person name="Tomko P."/>
            <person name="Gavelis G."/>
            <person name="Widhalm J.R."/>
            <person name="Wisecaver J.H."/>
        </authorList>
    </citation>
    <scope>NUCLEOTIDE SEQUENCE</scope>
    <source>
        <strain evidence="1">ECLA1</strain>
    </source>
</reference>
<name>A0AAE1B0G6_9GAST</name>
<protein>
    <submittedName>
        <fullName evidence="1">Uncharacterized protein</fullName>
    </submittedName>
</protein>
<sequence length="96" mass="10764">MQAKTYIPHRKCILIGRLEATPWRDLCRASRGLSRDDSTPCPGLEARCKTSRQARVQPLSIYVAARRYHLDAGFPSNWPTDLDLWLTSAGPAAVLK</sequence>
<evidence type="ECO:0000313" key="1">
    <source>
        <dbReference type="EMBL" id="KAK3797313.1"/>
    </source>
</evidence>
<gene>
    <name evidence="1" type="ORF">RRG08_014941</name>
</gene>
<organism evidence="1 2">
    <name type="scientific">Elysia crispata</name>
    <name type="common">lettuce slug</name>
    <dbReference type="NCBI Taxonomy" id="231223"/>
    <lineage>
        <taxon>Eukaryota</taxon>
        <taxon>Metazoa</taxon>
        <taxon>Spiralia</taxon>
        <taxon>Lophotrochozoa</taxon>
        <taxon>Mollusca</taxon>
        <taxon>Gastropoda</taxon>
        <taxon>Heterobranchia</taxon>
        <taxon>Euthyneura</taxon>
        <taxon>Panpulmonata</taxon>
        <taxon>Sacoglossa</taxon>
        <taxon>Placobranchoidea</taxon>
        <taxon>Plakobranchidae</taxon>
        <taxon>Elysia</taxon>
    </lineage>
</organism>
<evidence type="ECO:0000313" key="2">
    <source>
        <dbReference type="Proteomes" id="UP001283361"/>
    </source>
</evidence>
<dbReference type="AlphaFoldDB" id="A0AAE1B0G6"/>